<dbReference type="Gene3D" id="1.10.12.10">
    <property type="entry name" value="Lyase 2-enoyl-coa Hydratase, Chain A, domain 2"/>
    <property type="match status" value="1"/>
</dbReference>
<dbReference type="PANTHER" id="PTHR42964:SF1">
    <property type="entry name" value="POLYKETIDE BIOSYNTHESIS ENOYL-COA HYDRATASE PKSH-RELATED"/>
    <property type="match status" value="1"/>
</dbReference>
<dbReference type="Pfam" id="PF00378">
    <property type="entry name" value="ECH_1"/>
    <property type="match status" value="1"/>
</dbReference>
<dbReference type="EMBL" id="DTGT01000360">
    <property type="protein sequence ID" value="HGH61821.1"/>
    <property type="molecule type" value="Genomic_DNA"/>
</dbReference>
<name>A0A7C4ASV4_9BACT</name>
<protein>
    <submittedName>
        <fullName evidence="3">Enoyl-CoA hydratase</fullName>
    </submittedName>
</protein>
<evidence type="ECO:0000256" key="2">
    <source>
        <dbReference type="RuleBase" id="RU003707"/>
    </source>
</evidence>
<dbReference type="Gene3D" id="3.90.226.10">
    <property type="entry name" value="2-enoyl-CoA Hydratase, Chain A, domain 1"/>
    <property type="match status" value="1"/>
</dbReference>
<proteinExistence type="inferred from homology"/>
<evidence type="ECO:0000313" key="3">
    <source>
        <dbReference type="EMBL" id="HGH61821.1"/>
    </source>
</evidence>
<evidence type="ECO:0000256" key="1">
    <source>
        <dbReference type="ARBA" id="ARBA00005254"/>
    </source>
</evidence>
<organism evidence="3">
    <name type="scientific">Desulfomonile tiedjei</name>
    <dbReference type="NCBI Taxonomy" id="2358"/>
    <lineage>
        <taxon>Bacteria</taxon>
        <taxon>Pseudomonadati</taxon>
        <taxon>Thermodesulfobacteriota</taxon>
        <taxon>Desulfomonilia</taxon>
        <taxon>Desulfomonilales</taxon>
        <taxon>Desulfomonilaceae</taxon>
        <taxon>Desulfomonile</taxon>
    </lineage>
</organism>
<dbReference type="GO" id="GO:0008300">
    <property type="term" value="P:isoprenoid catabolic process"/>
    <property type="evidence" value="ECO:0007669"/>
    <property type="project" value="TreeGrafter"/>
</dbReference>
<dbReference type="PANTHER" id="PTHR42964">
    <property type="entry name" value="ENOYL-COA HYDRATASE"/>
    <property type="match status" value="1"/>
</dbReference>
<dbReference type="InterPro" id="IPR014748">
    <property type="entry name" value="Enoyl-CoA_hydra_C"/>
</dbReference>
<dbReference type="GO" id="GO:0003824">
    <property type="term" value="F:catalytic activity"/>
    <property type="evidence" value="ECO:0007669"/>
    <property type="project" value="InterPro"/>
</dbReference>
<reference evidence="3" key="1">
    <citation type="journal article" date="2020" name="mSystems">
        <title>Genome- and Community-Level Interaction Insights into Carbon Utilization and Element Cycling Functions of Hydrothermarchaeota in Hydrothermal Sediment.</title>
        <authorList>
            <person name="Zhou Z."/>
            <person name="Liu Y."/>
            <person name="Xu W."/>
            <person name="Pan J."/>
            <person name="Luo Z.H."/>
            <person name="Li M."/>
        </authorList>
    </citation>
    <scope>NUCLEOTIDE SEQUENCE [LARGE SCALE GENOMIC DNA]</scope>
    <source>
        <strain evidence="3">SpSt-769</strain>
    </source>
</reference>
<dbReference type="InterPro" id="IPR029045">
    <property type="entry name" value="ClpP/crotonase-like_dom_sf"/>
</dbReference>
<gene>
    <name evidence="3" type="ORF">ENV54_11045</name>
</gene>
<dbReference type="InterPro" id="IPR001753">
    <property type="entry name" value="Enoyl-CoA_hydra/iso"/>
</dbReference>
<dbReference type="InterPro" id="IPR018376">
    <property type="entry name" value="Enoyl-CoA_hyd/isom_CS"/>
</dbReference>
<sequence>MNEPDLLYEKKDHVAWITLNREARRNALSMEMIELFLGYLDDIAASSDVRVVCVTAVGDKAFCSGADLAGGDPLQGAKKYAELLKKMADCAKPLVAKLRGHCMAGGMGLMLACDLVYAAAHVKFGAPEVKVGLFPMMVTALVMRNAVRKKAMEMLFTGNSLTAHEAEQMGLITRAYDAAELDAKVSDILSTIAARAPLAISMGRKAIRAVEGKGLDESLDYLCDQLAALAATEDALEGMTAFIEKRPPAWKGR</sequence>
<comment type="caution">
    <text evidence="3">The sequence shown here is derived from an EMBL/GenBank/DDBJ whole genome shotgun (WGS) entry which is preliminary data.</text>
</comment>
<dbReference type="PROSITE" id="PS00166">
    <property type="entry name" value="ENOYL_COA_HYDRATASE"/>
    <property type="match status" value="1"/>
</dbReference>
<dbReference type="SUPFAM" id="SSF52096">
    <property type="entry name" value="ClpP/crotonase"/>
    <property type="match status" value="1"/>
</dbReference>
<dbReference type="CDD" id="cd06558">
    <property type="entry name" value="crotonase-like"/>
    <property type="match status" value="1"/>
</dbReference>
<comment type="similarity">
    <text evidence="1 2">Belongs to the enoyl-CoA hydratase/isomerase family.</text>
</comment>
<dbReference type="AlphaFoldDB" id="A0A7C4ASV4"/>
<accession>A0A7C4ASV4</accession>
<dbReference type="InterPro" id="IPR051683">
    <property type="entry name" value="Enoyl-CoA_Hydratase/Isomerase"/>
</dbReference>